<dbReference type="AlphaFoldDB" id="N1MHV3"/>
<evidence type="ECO:0000256" key="2">
    <source>
        <dbReference type="ARBA" id="ARBA00022448"/>
    </source>
</evidence>
<comment type="similarity">
    <text evidence="10 11">Belongs to the TonB-dependent receptor family.</text>
</comment>
<evidence type="ECO:0000313" key="14">
    <source>
        <dbReference type="EMBL" id="CCW16800.1"/>
    </source>
</evidence>
<dbReference type="GO" id="GO:0015889">
    <property type="term" value="P:cobalamin transport"/>
    <property type="evidence" value="ECO:0007669"/>
    <property type="project" value="TreeGrafter"/>
</dbReference>
<reference evidence="15" key="2">
    <citation type="submission" date="2013-04" db="EMBL/GenBank/DDBJ databases">
        <title>Bisphenol A degrading Sphingobium sp. strain BiD32.</title>
        <authorList>
            <person name="Nielsen J.L."/>
            <person name="Zhou N.A."/>
            <person name="Kjeldal H."/>
        </authorList>
    </citation>
    <scope>NUCLEOTIDE SEQUENCE [LARGE SCALE GENOMIC DNA]</scope>
    <source>
        <strain evidence="15">BiD32</strain>
    </source>
</reference>
<keyword evidence="8 10" id="KW-0472">Membrane</keyword>
<dbReference type="PANTHER" id="PTHR30069">
    <property type="entry name" value="TONB-DEPENDENT OUTER MEMBRANE RECEPTOR"/>
    <property type="match status" value="1"/>
</dbReference>
<evidence type="ECO:0000256" key="3">
    <source>
        <dbReference type="ARBA" id="ARBA00022452"/>
    </source>
</evidence>
<evidence type="ECO:0000256" key="8">
    <source>
        <dbReference type="ARBA" id="ARBA00023136"/>
    </source>
</evidence>
<evidence type="ECO:0000259" key="12">
    <source>
        <dbReference type="Pfam" id="PF00593"/>
    </source>
</evidence>
<keyword evidence="9 10" id="KW-0998">Cell outer membrane</keyword>
<dbReference type="PROSITE" id="PS52016">
    <property type="entry name" value="TONB_DEPENDENT_REC_3"/>
    <property type="match status" value="1"/>
</dbReference>
<dbReference type="Pfam" id="PF07715">
    <property type="entry name" value="Plug"/>
    <property type="match status" value="1"/>
</dbReference>
<dbReference type="PANTHER" id="PTHR30069:SF53">
    <property type="entry name" value="COLICIN I RECEPTOR-RELATED"/>
    <property type="match status" value="1"/>
</dbReference>
<dbReference type="InterPro" id="IPR000531">
    <property type="entry name" value="Beta-barrel_TonB"/>
</dbReference>
<keyword evidence="2 10" id="KW-0813">Transport</keyword>
<feature type="domain" description="TonB-dependent receptor plug" evidence="13">
    <location>
        <begin position="84"/>
        <end position="191"/>
    </location>
</feature>
<dbReference type="CDD" id="cd01347">
    <property type="entry name" value="ligand_gated_channel"/>
    <property type="match status" value="1"/>
</dbReference>
<feature type="domain" description="TonB-dependent receptor-like beta-barrel" evidence="12">
    <location>
        <begin position="227"/>
        <end position="633"/>
    </location>
</feature>
<dbReference type="GO" id="GO:0006811">
    <property type="term" value="P:monoatomic ion transport"/>
    <property type="evidence" value="ECO:0007669"/>
    <property type="project" value="UniProtKB-KW"/>
</dbReference>
<dbReference type="InterPro" id="IPR036942">
    <property type="entry name" value="Beta-barrel_TonB_sf"/>
</dbReference>
<evidence type="ECO:0000256" key="5">
    <source>
        <dbReference type="ARBA" id="ARBA00022729"/>
    </source>
</evidence>
<evidence type="ECO:0000256" key="4">
    <source>
        <dbReference type="ARBA" id="ARBA00022692"/>
    </source>
</evidence>
<dbReference type="InterPro" id="IPR037066">
    <property type="entry name" value="Plug_dom_sf"/>
</dbReference>
<comment type="caution">
    <text evidence="14">The sequence shown here is derived from an EMBL/GenBank/DDBJ whole genome shotgun (WGS) entry which is preliminary data.</text>
</comment>
<dbReference type="Gene3D" id="2.40.170.20">
    <property type="entry name" value="TonB-dependent receptor, beta-barrel domain"/>
    <property type="match status" value="1"/>
</dbReference>
<accession>N1MHV3</accession>
<keyword evidence="7 11" id="KW-0798">TonB box</keyword>
<keyword evidence="14" id="KW-0675">Receptor</keyword>
<organism evidence="14 15">
    <name type="scientific">Sphingobium indicum BiD32</name>
    <dbReference type="NCBI Taxonomy" id="1301087"/>
    <lineage>
        <taxon>Bacteria</taxon>
        <taxon>Pseudomonadati</taxon>
        <taxon>Pseudomonadota</taxon>
        <taxon>Alphaproteobacteria</taxon>
        <taxon>Sphingomonadales</taxon>
        <taxon>Sphingomonadaceae</taxon>
        <taxon>Sphingobium</taxon>
    </lineage>
</organism>
<dbReference type="EMBL" id="CAVK010000056">
    <property type="protein sequence ID" value="CCW16800.1"/>
    <property type="molecule type" value="Genomic_DNA"/>
</dbReference>
<dbReference type="Pfam" id="PF00593">
    <property type="entry name" value="TonB_dep_Rec_b-barrel"/>
    <property type="match status" value="1"/>
</dbReference>
<evidence type="ECO:0000256" key="7">
    <source>
        <dbReference type="ARBA" id="ARBA00023077"/>
    </source>
</evidence>
<evidence type="ECO:0000256" key="6">
    <source>
        <dbReference type="ARBA" id="ARBA00023065"/>
    </source>
</evidence>
<keyword evidence="15" id="KW-1185">Reference proteome</keyword>
<dbReference type="InterPro" id="IPR012910">
    <property type="entry name" value="Plug_dom"/>
</dbReference>
<reference evidence="14 15" key="1">
    <citation type="submission" date="2013-03" db="EMBL/GenBank/DDBJ databases">
        <authorList>
            <person name="Le V."/>
        </authorList>
    </citation>
    <scope>NUCLEOTIDE SEQUENCE [LARGE SCALE GENOMIC DNA]</scope>
    <source>
        <strain evidence="14 15">BiD32</strain>
    </source>
</reference>
<dbReference type="InterPro" id="IPR039426">
    <property type="entry name" value="TonB-dep_rcpt-like"/>
</dbReference>
<evidence type="ECO:0000256" key="9">
    <source>
        <dbReference type="ARBA" id="ARBA00023237"/>
    </source>
</evidence>
<evidence type="ECO:0000259" key="13">
    <source>
        <dbReference type="Pfam" id="PF07715"/>
    </source>
</evidence>
<dbReference type="Proteomes" id="UP000013201">
    <property type="component" value="Unassembled WGS sequence"/>
</dbReference>
<keyword evidence="5" id="KW-0732">Signal</keyword>
<protein>
    <submittedName>
        <fullName evidence="14">Outer membrane vitamin B12 receptor BtuB</fullName>
    </submittedName>
</protein>
<evidence type="ECO:0000313" key="15">
    <source>
        <dbReference type="Proteomes" id="UP000013201"/>
    </source>
</evidence>
<sequence length="659" mass="70293">MVFRRATLCGRGRIVPCGGGWRHPASWRDRLVADAPALKSHPTLRAYIMVKTGISLIALLAATPALAQDDDIVVTASGIEQSRDEVGQAITVIDAQTIQTRQAVDVLDLLATTPGVRFNRNGSTGGVTGVSLRGAETTQTLVLIDGVKVNDPSGIGDGYDFGHLLTGNIKRIEVLRGSNSVVHGSQAIGGVVNIMTGVPANGFGANASVDYGYSDTVNAKADVSGSSGIASGGVGAAWFRTDGISSAVGGTEKDGYENIATNARLKLAFSDTLSLDLRGYYIHADLDYDSFFGAPADSSDVSKLDQYVGYAGINLALLDGKLTNRAAVTYLRNDRDYYFVRGTGPDYGYSGTNLRFDYEGVYTPVDQARLVFGYEHERPDYDFFGFGSTATARINIDSVYALAIVKPFTGLSVTGGVRHDDHSQFGGATTFGANANYTPNAGATNVRLSYGEGFKAPSLYQLYDMFSGNSALRPERSKSYDIGVDQSLDGDRAILSVTAFLRDTTDQINYDNATFSYSNLDRTRAKGVEASIALKPVDALTVTGSYSYVDARDRSGGINDGNRLPRRAVNAVSVSADYVWSFGLSTGATVTMVGDSFDNASNTRRLDGYALAGLRASLPLGEHLEVYGRIDNLFDEAYATAYGYGVYGRSAFGGVRVRF</sequence>
<keyword evidence="6" id="KW-0406">Ion transport</keyword>
<name>N1MHV3_9SPHN</name>
<evidence type="ECO:0000256" key="11">
    <source>
        <dbReference type="RuleBase" id="RU003357"/>
    </source>
</evidence>
<proteinExistence type="inferred from homology"/>
<dbReference type="GO" id="GO:0009279">
    <property type="term" value="C:cell outer membrane"/>
    <property type="evidence" value="ECO:0007669"/>
    <property type="project" value="UniProtKB-SubCell"/>
</dbReference>
<keyword evidence="3 10" id="KW-1134">Transmembrane beta strand</keyword>
<dbReference type="Gene3D" id="2.170.130.10">
    <property type="entry name" value="TonB-dependent receptor, plug domain"/>
    <property type="match status" value="1"/>
</dbReference>
<keyword evidence="4 10" id="KW-0812">Transmembrane</keyword>
<evidence type="ECO:0000256" key="1">
    <source>
        <dbReference type="ARBA" id="ARBA00004571"/>
    </source>
</evidence>
<evidence type="ECO:0000256" key="10">
    <source>
        <dbReference type="PROSITE-ProRule" id="PRU01360"/>
    </source>
</evidence>
<dbReference type="SUPFAM" id="SSF56935">
    <property type="entry name" value="Porins"/>
    <property type="match status" value="1"/>
</dbReference>
<comment type="subcellular location">
    <subcellularLocation>
        <location evidence="1 10">Cell outer membrane</location>
        <topology evidence="1 10">Multi-pass membrane protein</topology>
    </subcellularLocation>
</comment>
<gene>
    <name evidence="14" type="ORF">EBBID32_11380</name>
</gene>